<proteinExistence type="inferred from homology"/>
<keyword evidence="8 14" id="KW-0808">Transferase</keyword>
<dbReference type="EMBL" id="JAMDGY010000037">
    <property type="protein sequence ID" value="MDD0991764.1"/>
    <property type="molecule type" value="Genomic_DNA"/>
</dbReference>
<comment type="caution">
    <text evidence="16">The sequence shown here is derived from an EMBL/GenBank/DDBJ whole genome shotgun (WGS) entry which is preliminary data.</text>
</comment>
<dbReference type="InterPro" id="IPR051071">
    <property type="entry name" value="LRR-bact_E3_ubiq_ligases"/>
</dbReference>
<evidence type="ECO:0000256" key="7">
    <source>
        <dbReference type="ARBA" id="ARBA00022614"/>
    </source>
</evidence>
<evidence type="ECO:0000256" key="3">
    <source>
        <dbReference type="ARBA" id="ARBA00004613"/>
    </source>
</evidence>
<comment type="PTM">
    <text evidence="14">Ubiquitinated in the presence of host E1 ubiquitin-activating enzyme, E2 ubiquitin-conjugating enzyme and ubiquitin.</text>
</comment>
<evidence type="ECO:0000256" key="2">
    <source>
        <dbReference type="ARBA" id="ARBA00004192"/>
    </source>
</evidence>
<dbReference type="InterPro" id="IPR029487">
    <property type="entry name" value="NEL_dom"/>
</dbReference>
<evidence type="ECO:0000256" key="8">
    <source>
        <dbReference type="ARBA" id="ARBA00022679"/>
    </source>
</evidence>
<evidence type="ECO:0000256" key="12">
    <source>
        <dbReference type="ARBA" id="ARBA00023026"/>
    </source>
</evidence>
<evidence type="ECO:0000256" key="11">
    <source>
        <dbReference type="ARBA" id="ARBA00022843"/>
    </source>
</evidence>
<keyword evidence="11 14" id="KW-0832">Ubl conjugation</keyword>
<keyword evidence="6 14" id="KW-0964">Secreted</keyword>
<dbReference type="SUPFAM" id="SSF52058">
    <property type="entry name" value="L domain-like"/>
    <property type="match status" value="1"/>
</dbReference>
<keyword evidence="9" id="KW-0677">Repeat</keyword>
<evidence type="ECO:0000256" key="6">
    <source>
        <dbReference type="ARBA" id="ARBA00022525"/>
    </source>
</evidence>
<comment type="subcellular location">
    <subcellularLocation>
        <location evidence="2">Host cytoplasm</location>
    </subcellularLocation>
    <subcellularLocation>
        <location evidence="3">Secreted</location>
    </subcellularLocation>
</comment>
<dbReference type="RefSeq" id="WP_273910271.1">
    <property type="nucleotide sequence ID" value="NZ_JAMDGX010000025.1"/>
</dbReference>
<feature type="active site" description="Glycyl thioester intermediate" evidence="14">
    <location>
        <position position="1322"/>
    </location>
</feature>
<protein>
    <recommendedName>
        <fullName evidence="5">RING-type E3 ubiquitin transferase</fullName>
        <ecNumber evidence="5">2.3.2.27</ecNumber>
    </recommendedName>
</protein>
<dbReference type="Proteomes" id="UP001148203">
    <property type="component" value="Unassembled WGS sequence"/>
</dbReference>
<keyword evidence="17" id="KW-1185">Reference proteome</keyword>
<dbReference type="PANTHER" id="PTHR47114">
    <property type="match status" value="1"/>
</dbReference>
<accession>A0ABT5NUB5</accession>
<reference evidence="16 17" key="1">
    <citation type="submission" date="2022-05" db="EMBL/GenBank/DDBJ databases">
        <title>Novel Pseudomonas spp. Isolated from a Rainbow Trout Aquaculture Facility.</title>
        <authorList>
            <person name="Testerman T."/>
            <person name="Graf J."/>
        </authorList>
    </citation>
    <scope>NUCLEOTIDE SEQUENCE [LARGE SCALE GENOMIC DNA]</scope>
    <source>
        <strain evidence="16 17">ID681</strain>
    </source>
</reference>
<keyword evidence="12" id="KW-0843">Virulence</keyword>
<keyword evidence="10 14" id="KW-0833">Ubl conjugation pathway</keyword>
<dbReference type="Pfam" id="PF14496">
    <property type="entry name" value="NEL"/>
    <property type="match status" value="1"/>
</dbReference>
<keyword evidence="7" id="KW-0433">Leucine-rich repeat</keyword>
<evidence type="ECO:0000259" key="15">
    <source>
        <dbReference type="PROSITE" id="PS52053"/>
    </source>
</evidence>
<evidence type="ECO:0000256" key="13">
    <source>
        <dbReference type="ARBA" id="ARBA00023200"/>
    </source>
</evidence>
<comment type="catalytic activity">
    <reaction evidence="1">
        <text>S-ubiquitinyl-[E2 ubiquitin-conjugating enzyme]-L-cysteine + [acceptor protein]-L-lysine = [E2 ubiquitin-conjugating enzyme]-L-cysteine + N(6)-ubiquitinyl-[acceptor protein]-L-lysine.</text>
        <dbReference type="EC" id="2.3.2.27"/>
    </reaction>
</comment>
<organism evidence="16 17">
    <name type="scientific">Pseudomonas fontis</name>
    <dbReference type="NCBI Taxonomy" id="2942633"/>
    <lineage>
        <taxon>Bacteria</taxon>
        <taxon>Pseudomonadati</taxon>
        <taxon>Pseudomonadota</taxon>
        <taxon>Gammaproteobacteria</taxon>
        <taxon>Pseudomonadales</taxon>
        <taxon>Pseudomonadaceae</taxon>
        <taxon>Pseudomonas</taxon>
    </lineage>
</organism>
<dbReference type="Gene3D" id="3.80.10.10">
    <property type="entry name" value="Ribonuclease Inhibitor"/>
    <property type="match status" value="1"/>
</dbReference>
<evidence type="ECO:0000256" key="4">
    <source>
        <dbReference type="ARBA" id="ARBA00009868"/>
    </source>
</evidence>
<dbReference type="Gene3D" id="1.20.58.360">
    <property type="entry name" value="Shigella T3SS effector IpaH defines"/>
    <property type="match status" value="1"/>
</dbReference>
<dbReference type="EC" id="2.3.2.27" evidence="5"/>
<gene>
    <name evidence="16" type="ORF">M5G11_14565</name>
</gene>
<name>A0ABT5NUB5_9PSED</name>
<evidence type="ECO:0000256" key="9">
    <source>
        <dbReference type="ARBA" id="ARBA00022737"/>
    </source>
</evidence>
<dbReference type="PROSITE" id="PS52053">
    <property type="entry name" value="NEL"/>
    <property type="match status" value="1"/>
</dbReference>
<evidence type="ECO:0000313" key="17">
    <source>
        <dbReference type="Proteomes" id="UP001148203"/>
    </source>
</evidence>
<evidence type="ECO:0000256" key="14">
    <source>
        <dbReference type="PROSITE-ProRule" id="PRU01398"/>
    </source>
</evidence>
<comment type="similarity">
    <text evidence="4 14">Belongs to the LRR-containing bacterial E3 ligase family.</text>
</comment>
<evidence type="ECO:0000256" key="5">
    <source>
        <dbReference type="ARBA" id="ARBA00012483"/>
    </source>
</evidence>
<dbReference type="PANTHER" id="PTHR47114:SF2">
    <property type="entry name" value="OLIGODENDROCYTE-MYELIN GLYCOPROTEIN"/>
    <property type="match status" value="1"/>
</dbReference>
<dbReference type="InterPro" id="IPR032675">
    <property type="entry name" value="LRR_dom_sf"/>
</dbReference>
<sequence length="1522" mass="168770">MSHSIAPVNSTLLAPTAPAVDHFIAAQAPPWLTGATAQQLAILRSSLEMHQALQADVRRLMQAIRPLDVFARSLLDEVLNVEAQLSIDVDKAHWREVKLRVVNKPFPVVPPELPDFQYYKEESSLLTRALQNFTEQQAGPSAHFYGSGLVLFDMHLSMLPETFAGLCRRLDLGGRYQRHLQEVFEQAGASPAQSPVQLLKADMRCHFEVQAHLSHMKEEIDFAAYGMLMQLAHGNAEVTYARYTVRTVQLQALGCRVHDVLVFEVLSELMISTTRGLTLQPVRQLVVYLPGAPERPFRQYASWATLASELEQALKSADFYRYFMRLLGPDEQARFTTAFALMLSEQRHELELLALPFRGQTFMQLAHQRIERIKVDAAILAVPTASVDTAVYRQRVRAYESAGLTLLGVVASFVPVLRELMLASMVGHMLVQVYEGVGDWAHGRRQAALDHLLGVAEDVAATAAIAAGGAAAVSMFKRSAFVDGLQPVLLEDGSARLWHGDLAPYQTLEPLPAGQLVSDDGLVHISGKQLLIYGASHYQVERHHGTGHWRIRHPRRPQAFAPRLEFNDDSAWQLPTDQALQWQGLANLLQRSSVMSQGLSALDCEQVASIVDIDEAQMRGLLVENRCLPPGLYDALEHVNLDIRVSRFVEQLGEGAAVAELDPQLYRHALDLLGSGPDGLSDEAGVVRQRTWPGARLGNALFERALAQRQPSVDEQAAILLRDFPGLPIRYAQALIDQAGDAQGQAMLHQGRVPLAMAEAARDALREARLIRALLGLKLRNCYYVDSVRLVFGLLRWMRNWPVGLSLELRDGSVVGRVLDRQLAQAQTSDVRILLRREGRFDVYSADGVELSEAPADPAGLCEAILACLSVAQRDALGWGGQQGPAHLHDALLGWSLADRKHAATLIGLAPAKPRLKRWLRMPDGRLGYPLSGGVGQLPSFSARVRALFPGFDEAQVDAFLAQLQGTGHNVMAGLLRYEYAFRRLETVLTDWTHAVTGSTGNWRNRVAGELRRCWRRQTDRVYANDGSVLGYRLRLNSPLIYEFPQLPTQIDFSHVVDLNLSGTGLTFGVESFLQAFTGVHWLDLSDCQLYDIPQAISHMPALTGLYLENNAIRISSTGTSRLAELARLSELNLEGNPLRLSLDLGGLTRLHIVNLRNTQLSSFPTALLNNPSLAIADLRDNQIGELPEAYFQAPAQVRSAITLHDNPLSAPTQARLLALTEPDAAALEFDGHVGAEEGRRRWLAESTAEQLVSRNTLWQGVQGEARSADFFRLLADVTETAEYRQARDLLATRTWKMLQAMHDNTSLREDLFSLASSPATCGDSVMSTFNMLEVRFQLFLAQMRGAAGNQRQALLYFARQLFRLDGVEHLASVEIASRREAGRAVDEVEVSLAYRTGLARELDLPGQSTHMLFANLAEVSAQDLSAAADTVREAEASDHLAHYISSRDFWLEYLHEEHSAAFEAREAPFWARLDQLTEQADSMPEGEYLQQMQQVREGREDAVHSVAYAYTVEALRAQAEG</sequence>
<evidence type="ECO:0000256" key="10">
    <source>
        <dbReference type="ARBA" id="ARBA00022786"/>
    </source>
</evidence>
<evidence type="ECO:0000256" key="1">
    <source>
        <dbReference type="ARBA" id="ARBA00000900"/>
    </source>
</evidence>
<dbReference type="Pfam" id="PF20178">
    <property type="entry name" value="ToxA_N"/>
    <property type="match status" value="1"/>
</dbReference>
<keyword evidence="13 14" id="KW-1035">Host cytoplasm</keyword>
<dbReference type="InterPro" id="IPR046673">
    <property type="entry name" value="ToxA_N"/>
</dbReference>
<evidence type="ECO:0000313" key="16">
    <source>
        <dbReference type="EMBL" id="MDD0991764.1"/>
    </source>
</evidence>
<feature type="domain" description="NEL" evidence="15">
    <location>
        <begin position="1235"/>
        <end position="1522"/>
    </location>
</feature>